<evidence type="ECO:0000256" key="3">
    <source>
        <dbReference type="ARBA" id="ARBA00022723"/>
    </source>
</evidence>
<comment type="caution">
    <text evidence="8">The sequence shown here is derived from an EMBL/GenBank/DDBJ whole genome shotgun (WGS) entry which is preliminary data.</text>
</comment>
<protein>
    <recommendedName>
        <fullName evidence="7">Aminotransferase class V domain-containing protein</fullName>
    </recommendedName>
</protein>
<dbReference type="InterPro" id="IPR000192">
    <property type="entry name" value="Aminotrans_V_dom"/>
</dbReference>
<dbReference type="InterPro" id="IPR015424">
    <property type="entry name" value="PyrdxlP-dep_Trfase"/>
</dbReference>
<dbReference type="SUPFAM" id="SSF53383">
    <property type="entry name" value="PLP-dependent transferases"/>
    <property type="match status" value="1"/>
</dbReference>
<dbReference type="PROSITE" id="PS00595">
    <property type="entry name" value="AA_TRANSFER_CLASS_5"/>
    <property type="match status" value="1"/>
</dbReference>
<evidence type="ECO:0000256" key="6">
    <source>
        <dbReference type="ARBA" id="ARBA00023014"/>
    </source>
</evidence>
<feature type="non-terminal residue" evidence="8">
    <location>
        <position position="203"/>
    </location>
</feature>
<accession>X1TIV1</accession>
<dbReference type="GO" id="GO:0016782">
    <property type="term" value="F:transferase activity, transferring sulphur-containing groups"/>
    <property type="evidence" value="ECO:0007669"/>
    <property type="project" value="UniProtKB-ARBA"/>
</dbReference>
<dbReference type="InterPro" id="IPR015421">
    <property type="entry name" value="PyrdxlP-dep_Trfase_major"/>
</dbReference>
<dbReference type="Gene3D" id="3.40.640.10">
    <property type="entry name" value="Type I PLP-dependent aspartate aminotransferase-like (Major domain)"/>
    <property type="match status" value="1"/>
</dbReference>
<dbReference type="InterPro" id="IPR020578">
    <property type="entry name" value="Aminotrans_V_PyrdxlP_BS"/>
</dbReference>
<dbReference type="PANTHER" id="PTHR11601">
    <property type="entry name" value="CYSTEINE DESULFURYLASE FAMILY MEMBER"/>
    <property type="match status" value="1"/>
</dbReference>
<comment type="similarity">
    <text evidence="2">Belongs to the class-V pyridoxal-phosphate-dependent aminotransferase family. NifS/IscS subfamily.</text>
</comment>
<dbReference type="GO" id="GO:0051536">
    <property type="term" value="F:iron-sulfur cluster binding"/>
    <property type="evidence" value="ECO:0007669"/>
    <property type="project" value="UniProtKB-KW"/>
</dbReference>
<dbReference type="AlphaFoldDB" id="X1TIV1"/>
<keyword evidence="5" id="KW-0408">Iron</keyword>
<dbReference type="Pfam" id="PF00266">
    <property type="entry name" value="Aminotran_5"/>
    <property type="match status" value="1"/>
</dbReference>
<organism evidence="8">
    <name type="scientific">marine sediment metagenome</name>
    <dbReference type="NCBI Taxonomy" id="412755"/>
    <lineage>
        <taxon>unclassified sequences</taxon>
        <taxon>metagenomes</taxon>
        <taxon>ecological metagenomes</taxon>
    </lineage>
</organism>
<keyword evidence="4" id="KW-0663">Pyridoxal phosphate</keyword>
<keyword evidence="6" id="KW-0411">Iron-sulfur</keyword>
<dbReference type="FunFam" id="3.40.640.10:FF:000084">
    <property type="entry name" value="IscS-like cysteine desulfurase"/>
    <property type="match status" value="1"/>
</dbReference>
<dbReference type="EMBL" id="BARW01030372">
    <property type="protein sequence ID" value="GAJ05209.1"/>
    <property type="molecule type" value="Genomic_DNA"/>
</dbReference>
<gene>
    <name evidence="8" type="ORF">S12H4_48574</name>
</gene>
<feature type="domain" description="Aminotransferase class V" evidence="7">
    <location>
        <begin position="1"/>
        <end position="195"/>
    </location>
</feature>
<keyword evidence="3" id="KW-0479">Metal-binding</keyword>
<reference evidence="8" key="1">
    <citation type="journal article" date="2014" name="Front. Microbiol.">
        <title>High frequency of phylogenetically diverse reductive dehalogenase-homologous genes in deep subseafloor sedimentary metagenomes.</title>
        <authorList>
            <person name="Kawai M."/>
            <person name="Futagami T."/>
            <person name="Toyoda A."/>
            <person name="Takaki Y."/>
            <person name="Nishi S."/>
            <person name="Hori S."/>
            <person name="Arai W."/>
            <person name="Tsubouchi T."/>
            <person name="Morono Y."/>
            <person name="Uchiyama I."/>
            <person name="Ito T."/>
            <person name="Fujiyama A."/>
            <person name="Inagaki F."/>
            <person name="Takami H."/>
        </authorList>
    </citation>
    <scope>NUCLEOTIDE SEQUENCE</scope>
    <source>
        <strain evidence="8">Expedition CK06-06</strain>
    </source>
</reference>
<name>X1TIV1_9ZZZZ</name>
<evidence type="ECO:0000259" key="7">
    <source>
        <dbReference type="Pfam" id="PF00266"/>
    </source>
</evidence>
<evidence type="ECO:0000256" key="2">
    <source>
        <dbReference type="ARBA" id="ARBA00006490"/>
    </source>
</evidence>
<evidence type="ECO:0000256" key="5">
    <source>
        <dbReference type="ARBA" id="ARBA00023004"/>
    </source>
</evidence>
<sequence length="203" mass="22482">MEPYLEKSYGNPSSIHSIGRDAWEAVENARRQIAGLINARPRRIVFTGGGSEADNLALKGIAFTRRDRGNHIITTTIEHPAILSTCRFLEKLDYNITYLEVDEEGWLVPDKLRGAITDDTILISVMMANNEVGTILPVKELCAIARERGILFHTDAVQAIGKIKVDIQELGVDMLSFSGHKFHAPKGIGALYVKRGIELESII</sequence>
<proteinExistence type="inferred from homology"/>
<evidence type="ECO:0000256" key="1">
    <source>
        <dbReference type="ARBA" id="ARBA00001933"/>
    </source>
</evidence>
<evidence type="ECO:0000313" key="8">
    <source>
        <dbReference type="EMBL" id="GAJ05209.1"/>
    </source>
</evidence>
<dbReference type="PANTHER" id="PTHR11601:SF34">
    <property type="entry name" value="CYSTEINE DESULFURASE"/>
    <property type="match status" value="1"/>
</dbReference>
<dbReference type="GO" id="GO:0046872">
    <property type="term" value="F:metal ion binding"/>
    <property type="evidence" value="ECO:0007669"/>
    <property type="project" value="UniProtKB-KW"/>
</dbReference>
<comment type="cofactor">
    <cofactor evidence="1">
        <name>pyridoxal 5'-phosphate</name>
        <dbReference type="ChEBI" id="CHEBI:597326"/>
    </cofactor>
</comment>
<evidence type="ECO:0000256" key="4">
    <source>
        <dbReference type="ARBA" id="ARBA00022898"/>
    </source>
</evidence>